<feature type="signal peptide" evidence="1">
    <location>
        <begin position="1"/>
        <end position="20"/>
    </location>
</feature>
<gene>
    <name evidence="2" type="ORF">jaqu_03340</name>
</gene>
<dbReference type="EMBL" id="JYFE01000009">
    <property type="protein sequence ID" value="KIT17909.1"/>
    <property type="molecule type" value="Genomic_DNA"/>
</dbReference>
<sequence>MIRRLVPVFAAALLALPANAQDSAEAGDDPAAAVDDVASGALTLELNNAATLDGGACQLTYVAANTTEEDLAQASYQVAFFDGEGVVRRLLVLEFGALAPGRTRIVLFNLPEQPCEDLSRILINEVAACDLADGGTSDVCLSRLETAARGDIQFGL</sequence>
<dbReference type="RefSeq" id="WP_236687710.1">
    <property type="nucleotide sequence ID" value="NZ_FZPF01000008.1"/>
</dbReference>
<evidence type="ECO:0000256" key="1">
    <source>
        <dbReference type="SAM" id="SignalP"/>
    </source>
</evidence>
<evidence type="ECO:0000313" key="2">
    <source>
        <dbReference type="EMBL" id="KIT17909.1"/>
    </source>
</evidence>
<name>A0A0D1EK10_9RHOB</name>
<dbReference type="PATRIC" id="fig|935700.4.peg.358"/>
<dbReference type="STRING" id="935700.jaqu_03340"/>
<dbReference type="AlphaFoldDB" id="A0A0D1EK10"/>
<feature type="chain" id="PRO_5002240953" description="Tat pathway signal sequence domain protein" evidence="1">
    <location>
        <begin position="21"/>
        <end position="156"/>
    </location>
</feature>
<comment type="caution">
    <text evidence="2">The sequence shown here is derived from an EMBL/GenBank/DDBJ whole genome shotgun (WGS) entry which is preliminary data.</text>
</comment>
<proteinExistence type="predicted"/>
<accession>A0A0D1EK10</accession>
<reference evidence="2 3" key="1">
    <citation type="submission" date="2015-02" db="EMBL/GenBank/DDBJ databases">
        <title>Genome Sequence of Jannaschia aquimarina DSM28248, a member of the Roseobacter clade.</title>
        <authorList>
            <person name="Voget S."/>
            <person name="Daniel R."/>
        </authorList>
    </citation>
    <scope>NUCLEOTIDE SEQUENCE [LARGE SCALE GENOMIC DNA]</scope>
    <source>
        <strain evidence="2 3">GSW-M26</strain>
    </source>
</reference>
<protein>
    <recommendedName>
        <fullName evidence="4">Tat pathway signal sequence domain protein</fullName>
    </recommendedName>
</protein>
<keyword evidence="1" id="KW-0732">Signal</keyword>
<evidence type="ECO:0000313" key="3">
    <source>
        <dbReference type="Proteomes" id="UP000032232"/>
    </source>
</evidence>
<evidence type="ECO:0008006" key="4">
    <source>
        <dbReference type="Google" id="ProtNLM"/>
    </source>
</evidence>
<organism evidence="2 3">
    <name type="scientific">Jannaschia aquimarina</name>
    <dbReference type="NCBI Taxonomy" id="935700"/>
    <lineage>
        <taxon>Bacteria</taxon>
        <taxon>Pseudomonadati</taxon>
        <taxon>Pseudomonadota</taxon>
        <taxon>Alphaproteobacteria</taxon>
        <taxon>Rhodobacterales</taxon>
        <taxon>Roseobacteraceae</taxon>
        <taxon>Jannaschia</taxon>
    </lineage>
</organism>
<dbReference type="Proteomes" id="UP000032232">
    <property type="component" value="Unassembled WGS sequence"/>
</dbReference>
<keyword evidence="3" id="KW-1185">Reference proteome</keyword>